<dbReference type="Gene3D" id="1.10.10.10">
    <property type="entry name" value="Winged helix-like DNA-binding domain superfamily/Winged helix DNA-binding domain"/>
    <property type="match status" value="1"/>
</dbReference>
<dbReference type="EMBL" id="BONY01000006">
    <property type="protein sequence ID" value="GIH03269.1"/>
    <property type="molecule type" value="Genomic_DNA"/>
</dbReference>
<dbReference type="SUPFAM" id="SSF48452">
    <property type="entry name" value="TPR-like"/>
    <property type="match status" value="1"/>
</dbReference>
<evidence type="ECO:0000256" key="3">
    <source>
        <dbReference type="ARBA" id="ARBA00023125"/>
    </source>
</evidence>
<organism evidence="7 8">
    <name type="scientific">Rhizocola hellebori</name>
    <dbReference type="NCBI Taxonomy" id="1392758"/>
    <lineage>
        <taxon>Bacteria</taxon>
        <taxon>Bacillati</taxon>
        <taxon>Actinomycetota</taxon>
        <taxon>Actinomycetes</taxon>
        <taxon>Micromonosporales</taxon>
        <taxon>Micromonosporaceae</taxon>
        <taxon>Rhizocola</taxon>
    </lineage>
</organism>
<dbReference type="GO" id="GO:0043531">
    <property type="term" value="F:ADP binding"/>
    <property type="evidence" value="ECO:0007669"/>
    <property type="project" value="InterPro"/>
</dbReference>
<feature type="DNA-binding region" description="OmpR/PhoB-type" evidence="5">
    <location>
        <begin position="1"/>
        <end position="88"/>
    </location>
</feature>
<evidence type="ECO:0000256" key="5">
    <source>
        <dbReference type="PROSITE-ProRule" id="PRU01091"/>
    </source>
</evidence>
<dbReference type="InterPro" id="IPR016032">
    <property type="entry name" value="Sig_transdc_resp-reg_C-effctor"/>
</dbReference>
<gene>
    <name evidence="7" type="ORF">Rhe02_13360</name>
</gene>
<reference evidence="7" key="1">
    <citation type="submission" date="2021-01" db="EMBL/GenBank/DDBJ databases">
        <title>Whole genome shotgun sequence of Rhizocola hellebori NBRC 109834.</title>
        <authorList>
            <person name="Komaki H."/>
            <person name="Tamura T."/>
        </authorList>
    </citation>
    <scope>NUCLEOTIDE SEQUENCE</scope>
    <source>
        <strain evidence="7">NBRC 109834</strain>
    </source>
</reference>
<feature type="domain" description="OmpR/PhoB-type" evidence="6">
    <location>
        <begin position="1"/>
        <end position="88"/>
    </location>
</feature>
<comment type="caution">
    <text evidence="7">The sequence shown here is derived from an EMBL/GenBank/DDBJ whole genome shotgun (WGS) entry which is preliminary data.</text>
</comment>
<evidence type="ECO:0000256" key="4">
    <source>
        <dbReference type="ARBA" id="ARBA00023163"/>
    </source>
</evidence>
<evidence type="ECO:0000313" key="7">
    <source>
        <dbReference type="EMBL" id="GIH03269.1"/>
    </source>
</evidence>
<proteinExistence type="inferred from homology"/>
<dbReference type="PRINTS" id="PR00364">
    <property type="entry name" value="DISEASERSIST"/>
</dbReference>
<sequence>MLEVSLLGPTEVRVSGESITLAPLERNLLAVLALSKGTVISTERIIDCLWGDRHPASPRSRVQGLISTLRRKVGEALITRHPGYQLDAAGTTIDLDECEDLARQGRLAKSPGETAQYLRKALSLWRGEPLDGVSAPGIEVDRTRLCEKRVGLLEERFEAELEVGNHAEMVGELTATVSANPLRERLAGQLMLALYRCNRQADALKAYQALRERLAEELGSDPCADLRNLHATILRGELVYQPQADPVAELRPAQLPASVGHFTGRDSELATLTRMIKRQSDEPRVLLVSGLGGLGKTALVVRWAHSIADLYPDGQIFLDLHGRAPGMAMPAGTALAVVLAALGVAKGDIPVTDDERAALYRTLISSKRVLLVADDVSSVNQLLPLVPPTTASQLVATSRRRLVALAAHHAVQPLRIEPLSVEATYDLLSRIAGPERLRDPAAGRVVHWCGGWPLEIRLTGSKLAARPWQSLNSFADELAEQLDDPVLGDDPRSVHAALAGAYQSLSPAAAHLFGRLGRYPVSSLCLQTTAAEADISVRRMRQLFDELTTVHLVIEDGPDRYRFHDIVRRFARRCAAELVDRDAVDEWMRQRVADSYRI</sequence>
<dbReference type="GO" id="GO:0006355">
    <property type="term" value="P:regulation of DNA-templated transcription"/>
    <property type="evidence" value="ECO:0007669"/>
    <property type="project" value="InterPro"/>
</dbReference>
<dbReference type="PANTHER" id="PTHR35807:SF1">
    <property type="entry name" value="TRANSCRIPTIONAL REGULATOR REDD"/>
    <property type="match status" value="1"/>
</dbReference>
<dbReference type="SMART" id="SM01043">
    <property type="entry name" value="BTAD"/>
    <property type="match status" value="1"/>
</dbReference>
<dbReference type="CDD" id="cd00383">
    <property type="entry name" value="trans_reg_C"/>
    <property type="match status" value="1"/>
</dbReference>
<dbReference type="SMART" id="SM00862">
    <property type="entry name" value="Trans_reg_C"/>
    <property type="match status" value="1"/>
</dbReference>
<dbReference type="InterPro" id="IPR005158">
    <property type="entry name" value="BTAD"/>
</dbReference>
<dbReference type="InterPro" id="IPR036388">
    <property type="entry name" value="WH-like_DNA-bd_sf"/>
</dbReference>
<dbReference type="SUPFAM" id="SSF52540">
    <property type="entry name" value="P-loop containing nucleoside triphosphate hydrolases"/>
    <property type="match status" value="1"/>
</dbReference>
<keyword evidence="2" id="KW-0805">Transcription regulation</keyword>
<dbReference type="InterPro" id="IPR027417">
    <property type="entry name" value="P-loop_NTPase"/>
</dbReference>
<dbReference type="Gene3D" id="3.40.50.300">
    <property type="entry name" value="P-loop containing nucleotide triphosphate hydrolases"/>
    <property type="match status" value="1"/>
</dbReference>
<evidence type="ECO:0000256" key="1">
    <source>
        <dbReference type="ARBA" id="ARBA00005820"/>
    </source>
</evidence>
<keyword evidence="3 5" id="KW-0238">DNA-binding</keyword>
<keyword evidence="4" id="KW-0804">Transcription</keyword>
<dbReference type="Pfam" id="PF03704">
    <property type="entry name" value="BTAD"/>
    <property type="match status" value="1"/>
</dbReference>
<dbReference type="PANTHER" id="PTHR35807">
    <property type="entry name" value="TRANSCRIPTIONAL REGULATOR REDD-RELATED"/>
    <property type="match status" value="1"/>
</dbReference>
<evidence type="ECO:0000256" key="2">
    <source>
        <dbReference type="ARBA" id="ARBA00023015"/>
    </source>
</evidence>
<accession>A0A8J3Q3V7</accession>
<evidence type="ECO:0000313" key="8">
    <source>
        <dbReference type="Proteomes" id="UP000612899"/>
    </source>
</evidence>
<evidence type="ECO:0000259" key="6">
    <source>
        <dbReference type="PROSITE" id="PS51755"/>
    </source>
</evidence>
<dbReference type="Pfam" id="PF00486">
    <property type="entry name" value="Trans_reg_C"/>
    <property type="match status" value="1"/>
</dbReference>
<dbReference type="RefSeq" id="WP_203907180.1">
    <property type="nucleotide sequence ID" value="NZ_BONY01000006.1"/>
</dbReference>
<dbReference type="AlphaFoldDB" id="A0A8J3Q3V7"/>
<dbReference type="InterPro" id="IPR051677">
    <property type="entry name" value="AfsR-DnrI-RedD_regulator"/>
</dbReference>
<dbReference type="InterPro" id="IPR001867">
    <property type="entry name" value="OmpR/PhoB-type_DNA-bd"/>
</dbReference>
<dbReference type="GO" id="GO:0003677">
    <property type="term" value="F:DNA binding"/>
    <property type="evidence" value="ECO:0007669"/>
    <property type="project" value="UniProtKB-UniRule"/>
</dbReference>
<dbReference type="Gene3D" id="1.25.40.10">
    <property type="entry name" value="Tetratricopeptide repeat domain"/>
    <property type="match status" value="1"/>
</dbReference>
<dbReference type="Pfam" id="PF00931">
    <property type="entry name" value="NB-ARC"/>
    <property type="match status" value="1"/>
</dbReference>
<comment type="similarity">
    <text evidence="1">Belongs to the AfsR/DnrI/RedD regulatory family.</text>
</comment>
<dbReference type="InterPro" id="IPR002182">
    <property type="entry name" value="NB-ARC"/>
</dbReference>
<dbReference type="Proteomes" id="UP000612899">
    <property type="component" value="Unassembled WGS sequence"/>
</dbReference>
<dbReference type="SUPFAM" id="SSF46894">
    <property type="entry name" value="C-terminal effector domain of the bipartite response regulators"/>
    <property type="match status" value="1"/>
</dbReference>
<protein>
    <recommendedName>
        <fullName evidence="6">OmpR/PhoB-type domain-containing protein</fullName>
    </recommendedName>
</protein>
<dbReference type="InterPro" id="IPR011990">
    <property type="entry name" value="TPR-like_helical_dom_sf"/>
</dbReference>
<dbReference type="PROSITE" id="PS51755">
    <property type="entry name" value="OMPR_PHOB"/>
    <property type="match status" value="1"/>
</dbReference>
<dbReference type="GO" id="GO:0000160">
    <property type="term" value="P:phosphorelay signal transduction system"/>
    <property type="evidence" value="ECO:0007669"/>
    <property type="project" value="InterPro"/>
</dbReference>
<name>A0A8J3Q3V7_9ACTN</name>
<dbReference type="CDD" id="cd15831">
    <property type="entry name" value="BTAD"/>
    <property type="match status" value="1"/>
</dbReference>
<keyword evidence="8" id="KW-1185">Reference proteome</keyword>